<dbReference type="GO" id="GO:0004180">
    <property type="term" value="F:carboxypeptidase activity"/>
    <property type="evidence" value="ECO:0007669"/>
    <property type="project" value="UniProtKB-KW"/>
</dbReference>
<dbReference type="InterPro" id="IPR050491">
    <property type="entry name" value="AmpC-like"/>
</dbReference>
<keyword evidence="2" id="KW-0121">Carboxypeptidase</keyword>
<protein>
    <submittedName>
        <fullName evidence="2">D-alanyl-D-alanine carboxypeptidase</fullName>
    </submittedName>
</protein>
<feature type="domain" description="Beta-lactamase-related" evidence="1">
    <location>
        <begin position="66"/>
        <end position="381"/>
    </location>
</feature>
<dbReference type="OrthoDB" id="5377981at2"/>
<evidence type="ECO:0000313" key="3">
    <source>
        <dbReference type="Proteomes" id="UP000199382"/>
    </source>
</evidence>
<dbReference type="Proteomes" id="UP000199382">
    <property type="component" value="Unassembled WGS sequence"/>
</dbReference>
<name>A0A1G9LGB9_9RHOB</name>
<dbReference type="Pfam" id="PF00144">
    <property type="entry name" value="Beta-lactamase"/>
    <property type="match status" value="1"/>
</dbReference>
<dbReference type="InterPro" id="IPR001466">
    <property type="entry name" value="Beta-lactam-related"/>
</dbReference>
<keyword evidence="2" id="KW-0378">Hydrolase</keyword>
<dbReference type="InterPro" id="IPR012338">
    <property type="entry name" value="Beta-lactam/transpept-like"/>
</dbReference>
<gene>
    <name evidence="2" type="ORF">SAMN04488026_10979</name>
</gene>
<dbReference type="PANTHER" id="PTHR46825:SF9">
    <property type="entry name" value="BETA-LACTAMASE-RELATED DOMAIN-CONTAINING PROTEIN"/>
    <property type="match status" value="1"/>
</dbReference>
<evidence type="ECO:0000313" key="2">
    <source>
        <dbReference type="EMBL" id="SDL60535.1"/>
    </source>
</evidence>
<organism evidence="2 3">
    <name type="scientific">Aliiruegeria lutimaris</name>
    <dbReference type="NCBI Taxonomy" id="571298"/>
    <lineage>
        <taxon>Bacteria</taxon>
        <taxon>Pseudomonadati</taxon>
        <taxon>Pseudomonadota</taxon>
        <taxon>Alphaproteobacteria</taxon>
        <taxon>Rhodobacterales</taxon>
        <taxon>Roseobacteraceae</taxon>
        <taxon>Aliiruegeria</taxon>
    </lineage>
</organism>
<reference evidence="2 3" key="1">
    <citation type="submission" date="2016-10" db="EMBL/GenBank/DDBJ databases">
        <authorList>
            <person name="de Groot N.N."/>
        </authorList>
    </citation>
    <scope>NUCLEOTIDE SEQUENCE [LARGE SCALE GENOMIC DNA]</scope>
    <source>
        <strain evidence="2 3">DSM 25294</strain>
    </source>
</reference>
<dbReference type="SUPFAM" id="SSF56601">
    <property type="entry name" value="beta-lactamase/transpeptidase-like"/>
    <property type="match status" value="1"/>
</dbReference>
<dbReference type="STRING" id="571298.SAMN04488026_10979"/>
<proteinExistence type="predicted"/>
<keyword evidence="2" id="KW-0645">Protease</keyword>
<sequence>MRTVETSMLTGGILSWLLATAAFCEFVGVDLKTCGDAPEPPGALVEALDKLLKDTVDPVGTYSKDGMNAPGAVLLVRSNDWAYFKAAGISDFDNSAQLECEMPFEIGSATKMVTGTVLMQLQEEGRLNLTDPLQAHLPEIAGRLPFGDRITLRHLATHTSGVFSYTDDAPDGTPGIMEGALKNPDMLAVSRTPAELVEFAIAHGEPSFEAGADDHWSYSNTGYILLGLIIEKLEQAPLAEVFKRRVFEPAGMANTFLWNDVPSPEVGLSRAWYKAPFDLETTGWNLSQGWAAGGIISTAPDMALFIERLMAGSLFAKAGTLDAMADGVPAPYPNLSYGIGLIGKPGDMFGHGGQTMGFESDTAHSPTSGTTIVFWTNSASSTAVLGVPLITMALDGAKVQ</sequence>
<dbReference type="EMBL" id="FNEK01000097">
    <property type="protein sequence ID" value="SDL60535.1"/>
    <property type="molecule type" value="Genomic_DNA"/>
</dbReference>
<evidence type="ECO:0000259" key="1">
    <source>
        <dbReference type="Pfam" id="PF00144"/>
    </source>
</evidence>
<dbReference type="Gene3D" id="3.40.710.10">
    <property type="entry name" value="DD-peptidase/beta-lactamase superfamily"/>
    <property type="match status" value="1"/>
</dbReference>
<dbReference type="RefSeq" id="WP_093164038.1">
    <property type="nucleotide sequence ID" value="NZ_FNEK01000097.1"/>
</dbReference>
<accession>A0A1G9LGB9</accession>
<keyword evidence="3" id="KW-1185">Reference proteome</keyword>
<dbReference type="PANTHER" id="PTHR46825">
    <property type="entry name" value="D-ALANYL-D-ALANINE-CARBOXYPEPTIDASE/ENDOPEPTIDASE AMPH"/>
    <property type="match status" value="1"/>
</dbReference>
<dbReference type="AlphaFoldDB" id="A0A1G9LGB9"/>